<evidence type="ECO:0000256" key="1">
    <source>
        <dbReference type="ARBA" id="ARBA00023015"/>
    </source>
</evidence>
<dbReference type="PANTHER" id="PTHR30514:SF18">
    <property type="entry name" value="RPIR-FAMILY TRANSCRIPTIONAL REGULATOR"/>
    <property type="match status" value="1"/>
</dbReference>
<dbReference type="Proteomes" id="UP000016511">
    <property type="component" value="Unassembled WGS sequence"/>
</dbReference>
<comment type="caution">
    <text evidence="6">The sequence shown here is derived from an EMBL/GenBank/DDBJ whole genome shotgun (WGS) entry which is preliminary data.</text>
</comment>
<dbReference type="InterPro" id="IPR000281">
    <property type="entry name" value="HTH_RpiR"/>
</dbReference>
<dbReference type="InterPro" id="IPR009057">
    <property type="entry name" value="Homeodomain-like_sf"/>
</dbReference>
<dbReference type="InterPro" id="IPR001347">
    <property type="entry name" value="SIS_dom"/>
</dbReference>
<dbReference type="SUPFAM" id="SSF46689">
    <property type="entry name" value="Homeodomain-like"/>
    <property type="match status" value="1"/>
</dbReference>
<dbReference type="SUPFAM" id="SSF53697">
    <property type="entry name" value="SIS domain"/>
    <property type="match status" value="1"/>
</dbReference>
<dbReference type="PANTHER" id="PTHR30514">
    <property type="entry name" value="GLUCOKINASE"/>
    <property type="match status" value="1"/>
</dbReference>
<dbReference type="AlphaFoldDB" id="U1X7L8"/>
<dbReference type="GO" id="GO:0097367">
    <property type="term" value="F:carbohydrate derivative binding"/>
    <property type="evidence" value="ECO:0007669"/>
    <property type="project" value="InterPro"/>
</dbReference>
<dbReference type="GO" id="GO:0003677">
    <property type="term" value="F:DNA binding"/>
    <property type="evidence" value="ECO:0007669"/>
    <property type="project" value="UniProtKB-KW"/>
</dbReference>
<dbReference type="Gene3D" id="3.40.50.10490">
    <property type="entry name" value="Glucose-6-phosphate isomerase like protein, domain 1"/>
    <property type="match status" value="1"/>
</dbReference>
<keyword evidence="3" id="KW-0804">Transcription</keyword>
<dbReference type="Pfam" id="PF01418">
    <property type="entry name" value="HTH_6"/>
    <property type="match status" value="1"/>
</dbReference>
<keyword evidence="1" id="KW-0805">Transcription regulation</keyword>
<keyword evidence="2" id="KW-0238">DNA-binding</keyword>
<proteinExistence type="predicted"/>
<keyword evidence="7" id="KW-1185">Reference proteome</keyword>
<reference evidence="6 7" key="1">
    <citation type="submission" date="2013-08" db="EMBL/GenBank/DDBJ databases">
        <authorList>
            <person name="Weinstock G."/>
            <person name="Sodergren E."/>
            <person name="Wylie T."/>
            <person name="Fulton L."/>
            <person name="Fulton R."/>
            <person name="Fronick C."/>
            <person name="O'Laughlin M."/>
            <person name="Godfrey J."/>
            <person name="Miner T."/>
            <person name="Herter B."/>
            <person name="Appelbaum E."/>
            <person name="Cordes M."/>
            <person name="Lek S."/>
            <person name="Wollam A."/>
            <person name="Pepin K.H."/>
            <person name="Palsikar V.B."/>
            <person name="Mitreva M."/>
            <person name="Wilson R.K."/>
        </authorList>
    </citation>
    <scope>NUCLEOTIDE SEQUENCE [LARGE SCALE GENOMIC DNA]</scope>
    <source>
        <strain evidence="6 7">ATCC 12856</strain>
    </source>
</reference>
<organism evidence="6 7">
    <name type="scientific">Aneurinibacillus aneurinilyticus ATCC 12856</name>
    <dbReference type="NCBI Taxonomy" id="649747"/>
    <lineage>
        <taxon>Bacteria</taxon>
        <taxon>Bacillati</taxon>
        <taxon>Bacillota</taxon>
        <taxon>Bacilli</taxon>
        <taxon>Bacillales</taxon>
        <taxon>Paenibacillaceae</taxon>
        <taxon>Aneurinibacillus group</taxon>
        <taxon>Aneurinibacillus</taxon>
    </lineage>
</organism>
<evidence type="ECO:0000256" key="2">
    <source>
        <dbReference type="ARBA" id="ARBA00023125"/>
    </source>
</evidence>
<dbReference type="eggNOG" id="COG1737">
    <property type="taxonomic scope" value="Bacteria"/>
</dbReference>
<dbReference type="GO" id="GO:0003700">
    <property type="term" value="F:DNA-binding transcription factor activity"/>
    <property type="evidence" value="ECO:0007669"/>
    <property type="project" value="InterPro"/>
</dbReference>
<evidence type="ECO:0000313" key="7">
    <source>
        <dbReference type="Proteomes" id="UP000016511"/>
    </source>
</evidence>
<name>U1X7L8_ANEAE</name>
<dbReference type="CDD" id="cd05013">
    <property type="entry name" value="SIS_RpiR"/>
    <property type="match status" value="1"/>
</dbReference>
<dbReference type="Gene3D" id="1.10.10.10">
    <property type="entry name" value="Winged helix-like DNA-binding domain superfamily/Winged helix DNA-binding domain"/>
    <property type="match status" value="1"/>
</dbReference>
<dbReference type="Pfam" id="PF01380">
    <property type="entry name" value="SIS"/>
    <property type="match status" value="1"/>
</dbReference>
<dbReference type="HOGENOM" id="CLU_055769_1_1_9"/>
<dbReference type="PROSITE" id="PS51464">
    <property type="entry name" value="SIS"/>
    <property type="match status" value="1"/>
</dbReference>
<evidence type="ECO:0000259" key="4">
    <source>
        <dbReference type="PROSITE" id="PS51071"/>
    </source>
</evidence>
<dbReference type="PROSITE" id="PS51071">
    <property type="entry name" value="HTH_RPIR"/>
    <property type="match status" value="1"/>
</dbReference>
<dbReference type="InterPro" id="IPR046348">
    <property type="entry name" value="SIS_dom_sf"/>
</dbReference>
<feature type="domain" description="SIS" evidence="5">
    <location>
        <begin position="158"/>
        <end position="294"/>
    </location>
</feature>
<dbReference type="GO" id="GO:1901135">
    <property type="term" value="P:carbohydrate derivative metabolic process"/>
    <property type="evidence" value="ECO:0007669"/>
    <property type="project" value="InterPro"/>
</dbReference>
<protein>
    <submittedName>
        <fullName evidence="6">SIS domain protein</fullName>
    </submittedName>
</protein>
<gene>
    <name evidence="6" type="ORF">HMPREF0083_00878</name>
</gene>
<dbReference type="InterPro" id="IPR036388">
    <property type="entry name" value="WH-like_DNA-bd_sf"/>
</dbReference>
<evidence type="ECO:0000259" key="5">
    <source>
        <dbReference type="PROSITE" id="PS51464"/>
    </source>
</evidence>
<dbReference type="EMBL" id="AWSJ01000058">
    <property type="protein sequence ID" value="ERI10975.1"/>
    <property type="molecule type" value="Genomic_DNA"/>
</dbReference>
<dbReference type="PATRIC" id="fig|649747.3.peg.795"/>
<evidence type="ECO:0000256" key="3">
    <source>
        <dbReference type="ARBA" id="ARBA00023163"/>
    </source>
</evidence>
<sequence>MQKINYTQFEVKTSTLINLRSQYFLKGVCFMSYREKISHHFHELTAGQKKVARYVLDHAHEFSKHTATEIGKKAGVSETTVIRFCHAVGFDSFMHMQQAVWDELLASNYTLQMHQSSSRIAENAQIEERDLLDEIMRNDMFQIEKTFSQLSRSTFQQVIRCLAETPYILVVGHRTSHAPASWLAYSLNLLRGKTRLYRPDTDDMAQWITEFDSDWVIIALSFRRYAKETVQLAKFAKENGARVLTITDSMIAPAARYSDFVLPVAVTDATLDSIPALFSLLNAIVTVLSAEKSEEITNTLTRYEQIYEKVYQEEKEEK</sequence>
<dbReference type="InterPro" id="IPR035472">
    <property type="entry name" value="RpiR-like_SIS"/>
</dbReference>
<dbReference type="STRING" id="649747.HMPREF0083_00878"/>
<accession>U1X7L8</accession>
<feature type="domain" description="HTH rpiR-type" evidence="4">
    <location>
        <begin position="31"/>
        <end position="107"/>
    </location>
</feature>
<dbReference type="InterPro" id="IPR047640">
    <property type="entry name" value="RpiR-like"/>
</dbReference>
<evidence type="ECO:0000313" key="6">
    <source>
        <dbReference type="EMBL" id="ERI10975.1"/>
    </source>
</evidence>